<name>A0A9P8T447_9ASCO</name>
<keyword evidence="2" id="KW-1185">Reference proteome</keyword>
<comment type="caution">
    <text evidence="1">The sequence shown here is derived from an EMBL/GenBank/DDBJ whole genome shotgun (WGS) entry which is preliminary data.</text>
</comment>
<protein>
    <submittedName>
        <fullName evidence="1">Uncharacterized protein</fullName>
    </submittedName>
</protein>
<dbReference type="Proteomes" id="UP000788993">
    <property type="component" value="Unassembled WGS sequence"/>
</dbReference>
<evidence type="ECO:0000313" key="1">
    <source>
        <dbReference type="EMBL" id="KAH3664879.1"/>
    </source>
</evidence>
<dbReference type="EMBL" id="JAEUBD010001178">
    <property type="protein sequence ID" value="KAH3664879.1"/>
    <property type="molecule type" value="Genomic_DNA"/>
</dbReference>
<sequence length="104" mass="11553">MLVDDQRGAGEVSQDINLVHVVSVLNFSPAFRLINCLQGGSAGDIVDSQVDLVLFVVEPEDRHATKKGFGSQSGLFKRNQRPEVQRVQPFADCFHRGLWLFIAN</sequence>
<organism evidence="1 2">
    <name type="scientific">Ogataea polymorpha</name>
    <dbReference type="NCBI Taxonomy" id="460523"/>
    <lineage>
        <taxon>Eukaryota</taxon>
        <taxon>Fungi</taxon>
        <taxon>Dikarya</taxon>
        <taxon>Ascomycota</taxon>
        <taxon>Saccharomycotina</taxon>
        <taxon>Pichiomycetes</taxon>
        <taxon>Pichiales</taxon>
        <taxon>Pichiaceae</taxon>
        <taxon>Ogataea</taxon>
    </lineage>
</organism>
<gene>
    <name evidence="1" type="ORF">OGATHE_003694</name>
</gene>
<reference evidence="1" key="2">
    <citation type="submission" date="2021-01" db="EMBL/GenBank/DDBJ databases">
        <authorList>
            <person name="Schikora-Tamarit M.A."/>
        </authorList>
    </citation>
    <scope>NUCLEOTIDE SEQUENCE</scope>
    <source>
        <strain evidence="1">NCAIM Y.01608</strain>
    </source>
</reference>
<reference evidence="1" key="1">
    <citation type="journal article" date="2021" name="Open Biol.">
        <title>Shared evolutionary footprints suggest mitochondrial oxidative damage underlies multiple complex I losses in fungi.</title>
        <authorList>
            <person name="Schikora-Tamarit M.A."/>
            <person name="Marcet-Houben M."/>
            <person name="Nosek J."/>
            <person name="Gabaldon T."/>
        </authorList>
    </citation>
    <scope>NUCLEOTIDE SEQUENCE</scope>
    <source>
        <strain evidence="1">NCAIM Y.01608</strain>
    </source>
</reference>
<proteinExistence type="predicted"/>
<evidence type="ECO:0000313" key="2">
    <source>
        <dbReference type="Proteomes" id="UP000788993"/>
    </source>
</evidence>
<dbReference type="AlphaFoldDB" id="A0A9P8T447"/>
<accession>A0A9P8T447</accession>